<evidence type="ECO:0000313" key="1">
    <source>
        <dbReference type="EMBL" id="PSN91039.1"/>
    </source>
</evidence>
<proteinExistence type="predicted"/>
<name>A0A2R6AXC4_9ARCH</name>
<evidence type="ECO:0000313" key="2">
    <source>
        <dbReference type="Proteomes" id="UP000240322"/>
    </source>
</evidence>
<dbReference type="Proteomes" id="UP000240322">
    <property type="component" value="Unassembled WGS sequence"/>
</dbReference>
<accession>A0A2R6AXC4</accession>
<sequence length="80" mass="9469">MWRGNDTQKVKNKRILFCAKCGNTKPFKNKQTREKLVPPKKFVEVAVETEPVNPEKEKEIKEAFLESFEPTEQEEEEQEE</sequence>
<gene>
    <name evidence="1" type="ORF">B9Q03_05280</name>
</gene>
<dbReference type="AlphaFoldDB" id="A0A2R6AXC4"/>
<comment type="caution">
    <text evidence="1">The sequence shown here is derived from an EMBL/GenBank/DDBJ whole genome shotgun (WGS) entry which is preliminary data.</text>
</comment>
<protein>
    <submittedName>
        <fullName evidence="1">Uncharacterized protein</fullName>
    </submittedName>
</protein>
<organism evidence="1 2">
    <name type="scientific">Candidatus Marsarchaeota G2 archaeon OSP_D</name>
    <dbReference type="NCBI Taxonomy" id="1978157"/>
    <lineage>
        <taxon>Archaea</taxon>
        <taxon>Candidatus Marsarchaeota</taxon>
        <taxon>Candidatus Marsarchaeota group 2</taxon>
    </lineage>
</organism>
<reference evidence="1 2" key="1">
    <citation type="submission" date="2017-04" db="EMBL/GenBank/DDBJ databases">
        <title>Novel microbial lineages endemic to geothermal iron-oxide mats fill important gaps in the evolutionary history of Archaea.</title>
        <authorList>
            <person name="Jay Z.J."/>
            <person name="Beam J.P."/>
            <person name="Dlakic M."/>
            <person name="Rusch D.B."/>
            <person name="Kozubal M.A."/>
            <person name="Inskeep W.P."/>
        </authorList>
    </citation>
    <scope>NUCLEOTIDE SEQUENCE [LARGE SCALE GENOMIC DNA]</scope>
    <source>
        <strain evidence="1">OSP_D</strain>
    </source>
</reference>
<dbReference type="EMBL" id="NEXE01000037">
    <property type="protein sequence ID" value="PSN91039.1"/>
    <property type="molecule type" value="Genomic_DNA"/>
</dbReference>